<organism evidence="2 3">
    <name type="scientific">Marasmius crinis-equi</name>
    <dbReference type="NCBI Taxonomy" id="585013"/>
    <lineage>
        <taxon>Eukaryota</taxon>
        <taxon>Fungi</taxon>
        <taxon>Dikarya</taxon>
        <taxon>Basidiomycota</taxon>
        <taxon>Agaricomycotina</taxon>
        <taxon>Agaricomycetes</taxon>
        <taxon>Agaricomycetidae</taxon>
        <taxon>Agaricales</taxon>
        <taxon>Marasmiineae</taxon>
        <taxon>Marasmiaceae</taxon>
        <taxon>Marasmius</taxon>
    </lineage>
</organism>
<feature type="compositionally biased region" description="Basic and acidic residues" evidence="1">
    <location>
        <begin position="182"/>
        <end position="192"/>
    </location>
</feature>
<gene>
    <name evidence="2" type="ORF">V5O48_007212</name>
</gene>
<comment type="caution">
    <text evidence="2">The sequence shown here is derived from an EMBL/GenBank/DDBJ whole genome shotgun (WGS) entry which is preliminary data.</text>
</comment>
<keyword evidence="3" id="KW-1185">Reference proteome</keyword>
<evidence type="ECO:0000313" key="2">
    <source>
        <dbReference type="EMBL" id="KAL0574753.1"/>
    </source>
</evidence>
<reference evidence="2 3" key="1">
    <citation type="submission" date="2024-02" db="EMBL/GenBank/DDBJ databases">
        <title>A draft genome for the cacao thread blight pathogen Marasmius crinis-equi.</title>
        <authorList>
            <person name="Cohen S.P."/>
            <person name="Baruah I.K."/>
            <person name="Amoako-Attah I."/>
            <person name="Bukari Y."/>
            <person name="Meinhardt L.W."/>
            <person name="Bailey B.A."/>
        </authorList>
    </citation>
    <scope>NUCLEOTIDE SEQUENCE [LARGE SCALE GENOMIC DNA]</scope>
    <source>
        <strain evidence="2 3">GH-76</strain>
    </source>
</reference>
<protein>
    <submittedName>
        <fullName evidence="2">Uncharacterized protein</fullName>
    </submittedName>
</protein>
<name>A0ABR3FHK6_9AGAR</name>
<evidence type="ECO:0000256" key="1">
    <source>
        <dbReference type="SAM" id="MobiDB-lite"/>
    </source>
</evidence>
<proteinExistence type="predicted"/>
<sequence length="247" mass="28290">MAKFFPTEPGTFYIPDPVTGYLDEIKVTIEEERIVRFLIDPLVDNSAIGPVWVRCLPCGKRVGLRGNMRFNPNKWLEHRSRCQNARDALRTIRREGRFRSALPREKIRYADEVVDRDEAMMERGVHSRMMPLLERIADFEARSGRDPWANLPSASDSSSPPVTPALVPLISPSSHHHRHHQEHQQRTPEMRTETPSLRDSLTLPPLRRNPSLTAPIRLPSVREAMATQTSLSSNIQHNNTRCAVYFA</sequence>
<evidence type="ECO:0000313" key="3">
    <source>
        <dbReference type="Proteomes" id="UP001465976"/>
    </source>
</evidence>
<accession>A0ABR3FHK6</accession>
<dbReference type="Proteomes" id="UP001465976">
    <property type="component" value="Unassembled WGS sequence"/>
</dbReference>
<dbReference type="EMBL" id="JBAHYK010000369">
    <property type="protein sequence ID" value="KAL0574753.1"/>
    <property type="molecule type" value="Genomic_DNA"/>
</dbReference>
<feature type="region of interest" description="Disordered" evidence="1">
    <location>
        <begin position="148"/>
        <end position="214"/>
    </location>
</feature>